<evidence type="ECO:0000259" key="3">
    <source>
        <dbReference type="Pfam" id="PF00497"/>
    </source>
</evidence>
<proteinExistence type="inferred from homology"/>
<accession>A0A4Q7EJ46</accession>
<evidence type="ECO:0000256" key="1">
    <source>
        <dbReference type="ARBA" id="ARBA00010333"/>
    </source>
</evidence>
<dbReference type="EMBL" id="PPUZ01000018">
    <property type="protein sequence ID" value="RZM83402.1"/>
    <property type="molecule type" value="Genomic_DNA"/>
</dbReference>
<evidence type="ECO:0000313" key="4">
    <source>
        <dbReference type="EMBL" id="RZM83402.1"/>
    </source>
</evidence>
<comment type="caution">
    <text evidence="4">The sequence shown here is derived from an EMBL/GenBank/DDBJ whole genome shotgun (WGS) entry which is preliminary data.</text>
</comment>
<sequence>MPSTRPQFYTLPHGCLLTRLPVSPPIFPNMLHFFVFILLLSSTTVLSSDDKLVLIAGDNWCPVNCGETDKNKGFMIDVATEALAISGYEVRYIEMPWLRAIHQTREGKVHAIVGAFKDDAPDFYFPKVPILKLSPNTLFTLSDSTWTYKNQHSLNKIRLGAVQGYDYGNLLNAYIKSHRSSPNNYITLLSGDNVVSRSLNLLISKRIDAYVDAGPVVWYQAKQLGISEKIKSVGSVSPPEPAYIAFSPRLQNSEQLTLALDLGVLRLQLDGRLAEIANKYGLQEIHYK</sequence>
<dbReference type="Proteomes" id="UP000292345">
    <property type="component" value="Unassembled WGS sequence"/>
</dbReference>
<dbReference type="SUPFAM" id="SSF53850">
    <property type="entry name" value="Periplasmic binding protein-like II"/>
    <property type="match status" value="1"/>
</dbReference>
<dbReference type="Gene3D" id="3.40.190.10">
    <property type="entry name" value="Periplasmic binding protein-like II"/>
    <property type="match status" value="2"/>
</dbReference>
<evidence type="ECO:0000313" key="5">
    <source>
        <dbReference type="Proteomes" id="UP000292345"/>
    </source>
</evidence>
<gene>
    <name evidence="4" type="ORF">C3B51_07195</name>
</gene>
<comment type="similarity">
    <text evidence="1">Belongs to the bacterial solute-binding protein 3 family.</text>
</comment>
<reference evidence="4 5" key="1">
    <citation type="submission" date="2018-01" db="EMBL/GenBank/DDBJ databases">
        <title>Co-occurrence of chitin degradation, pigmentation and bioactivity in marine Pseudoalteromonas.</title>
        <authorList>
            <person name="Paulsen S."/>
            <person name="Gram L."/>
            <person name="Machado H."/>
        </authorList>
    </citation>
    <scope>NUCLEOTIDE SEQUENCE [LARGE SCALE GENOMIC DNA]</scope>
    <source>
        <strain evidence="4 5">S1946</strain>
    </source>
</reference>
<dbReference type="InterPro" id="IPR001638">
    <property type="entry name" value="Solute-binding_3/MltF_N"/>
</dbReference>
<dbReference type="PANTHER" id="PTHR35936:SF25">
    <property type="entry name" value="ABC TRANSPORTER SUBSTRATE-BINDING PROTEIN"/>
    <property type="match status" value="1"/>
</dbReference>
<keyword evidence="2" id="KW-0732">Signal</keyword>
<dbReference type="Pfam" id="PF00497">
    <property type="entry name" value="SBP_bac_3"/>
    <property type="match status" value="1"/>
</dbReference>
<evidence type="ECO:0000256" key="2">
    <source>
        <dbReference type="ARBA" id="ARBA00022729"/>
    </source>
</evidence>
<dbReference type="AlphaFoldDB" id="A0A4Q7EJ46"/>
<name>A0A4Q7EJ46_9GAMM</name>
<feature type="domain" description="Solute-binding protein family 3/N-terminal" evidence="3">
    <location>
        <begin position="58"/>
        <end position="281"/>
    </location>
</feature>
<dbReference type="PANTHER" id="PTHR35936">
    <property type="entry name" value="MEMBRANE-BOUND LYTIC MUREIN TRANSGLYCOSYLASE F"/>
    <property type="match status" value="1"/>
</dbReference>
<protein>
    <recommendedName>
        <fullName evidence="3">Solute-binding protein family 3/N-terminal domain-containing protein</fullName>
    </recommendedName>
</protein>
<organism evidence="4 5">
    <name type="scientific">Pseudoalteromonas rubra</name>
    <dbReference type="NCBI Taxonomy" id="43658"/>
    <lineage>
        <taxon>Bacteria</taxon>
        <taxon>Pseudomonadati</taxon>
        <taxon>Pseudomonadota</taxon>
        <taxon>Gammaproteobacteria</taxon>
        <taxon>Alteromonadales</taxon>
        <taxon>Pseudoalteromonadaceae</taxon>
        <taxon>Pseudoalteromonas</taxon>
    </lineage>
</organism>